<reference evidence="1" key="3">
    <citation type="submission" date="2020-06" db="EMBL/GenBank/DDBJ databases">
        <title>Helianthus annuus Genome sequencing and assembly Release 2.</title>
        <authorList>
            <person name="Gouzy J."/>
            <person name="Langlade N."/>
            <person name="Munos S."/>
        </authorList>
    </citation>
    <scope>NUCLEOTIDE SEQUENCE</scope>
    <source>
        <tissue evidence="1">Leaves</tissue>
    </source>
</reference>
<dbReference type="EMBL" id="MNCJ02000330">
    <property type="protein sequence ID" value="KAF5764389.1"/>
    <property type="molecule type" value="Genomic_DNA"/>
</dbReference>
<dbReference type="Gramene" id="mRNA:HanXRQr2_Chr15g0691491">
    <property type="protein sequence ID" value="mRNA:HanXRQr2_Chr15g0691491"/>
    <property type="gene ID" value="HanXRQr2_Chr15g0691491"/>
</dbReference>
<dbReference type="Proteomes" id="UP000215914">
    <property type="component" value="Chromosome 15"/>
</dbReference>
<accession>A0A251S8G8</accession>
<reference evidence="1 3" key="1">
    <citation type="journal article" date="2017" name="Nature">
        <title>The sunflower genome provides insights into oil metabolism, flowering and Asterid evolution.</title>
        <authorList>
            <person name="Badouin H."/>
            <person name="Gouzy J."/>
            <person name="Grassa C.J."/>
            <person name="Murat F."/>
            <person name="Staton S.E."/>
            <person name="Cottret L."/>
            <person name="Lelandais-Briere C."/>
            <person name="Owens G.L."/>
            <person name="Carrere S."/>
            <person name="Mayjonade B."/>
            <person name="Legrand L."/>
            <person name="Gill N."/>
            <person name="Kane N.C."/>
            <person name="Bowers J.E."/>
            <person name="Hubner S."/>
            <person name="Bellec A."/>
            <person name="Berard A."/>
            <person name="Berges H."/>
            <person name="Blanchet N."/>
            <person name="Boniface M.C."/>
            <person name="Brunel D."/>
            <person name="Catrice O."/>
            <person name="Chaidir N."/>
            <person name="Claudel C."/>
            <person name="Donnadieu C."/>
            <person name="Faraut T."/>
            <person name="Fievet G."/>
            <person name="Helmstetter N."/>
            <person name="King M."/>
            <person name="Knapp S.J."/>
            <person name="Lai Z."/>
            <person name="Le Paslier M.C."/>
            <person name="Lippi Y."/>
            <person name="Lorenzon L."/>
            <person name="Mandel J.R."/>
            <person name="Marage G."/>
            <person name="Marchand G."/>
            <person name="Marquand E."/>
            <person name="Bret-Mestries E."/>
            <person name="Morien E."/>
            <person name="Nambeesan S."/>
            <person name="Nguyen T."/>
            <person name="Pegot-Espagnet P."/>
            <person name="Pouilly N."/>
            <person name="Raftis F."/>
            <person name="Sallet E."/>
            <person name="Schiex T."/>
            <person name="Thomas J."/>
            <person name="Vandecasteele C."/>
            <person name="Vares D."/>
            <person name="Vear F."/>
            <person name="Vautrin S."/>
            <person name="Crespi M."/>
            <person name="Mangin B."/>
            <person name="Burke J.M."/>
            <person name="Salse J."/>
            <person name="Munos S."/>
            <person name="Vincourt P."/>
            <person name="Rieseberg L.H."/>
            <person name="Langlade N.B."/>
        </authorList>
    </citation>
    <scope>NUCLEOTIDE SEQUENCE [LARGE SCALE GENOMIC DNA]</scope>
    <source>
        <strain evidence="3">cv. SF193</strain>
        <tissue evidence="1">Leaves</tissue>
    </source>
</reference>
<dbReference type="EMBL" id="CM007904">
    <property type="protein sequence ID" value="OTF95043.1"/>
    <property type="molecule type" value="Genomic_DNA"/>
</dbReference>
<reference evidence="2" key="2">
    <citation type="submission" date="2017-02" db="EMBL/GenBank/DDBJ databases">
        <title>Sunflower complete genome.</title>
        <authorList>
            <person name="Langlade N."/>
            <person name="Munos S."/>
        </authorList>
    </citation>
    <scope>NUCLEOTIDE SEQUENCE [LARGE SCALE GENOMIC DNA]</scope>
    <source>
        <tissue evidence="2">Leaves</tissue>
    </source>
</reference>
<proteinExistence type="predicted"/>
<evidence type="ECO:0000313" key="2">
    <source>
        <dbReference type="EMBL" id="OTF95043.1"/>
    </source>
</evidence>
<protein>
    <submittedName>
        <fullName evidence="2">Uncharacterized protein</fullName>
    </submittedName>
</protein>
<organism evidence="2 3">
    <name type="scientific">Helianthus annuus</name>
    <name type="common">Common sunflower</name>
    <dbReference type="NCBI Taxonomy" id="4232"/>
    <lineage>
        <taxon>Eukaryota</taxon>
        <taxon>Viridiplantae</taxon>
        <taxon>Streptophyta</taxon>
        <taxon>Embryophyta</taxon>
        <taxon>Tracheophyta</taxon>
        <taxon>Spermatophyta</taxon>
        <taxon>Magnoliopsida</taxon>
        <taxon>eudicotyledons</taxon>
        <taxon>Gunneridae</taxon>
        <taxon>Pentapetalae</taxon>
        <taxon>asterids</taxon>
        <taxon>campanulids</taxon>
        <taxon>Asterales</taxon>
        <taxon>Asteraceae</taxon>
        <taxon>Asteroideae</taxon>
        <taxon>Heliantheae alliance</taxon>
        <taxon>Heliantheae</taxon>
        <taxon>Helianthus</taxon>
    </lineage>
</organism>
<sequence length="98" mass="11447">MIYAWVYNTYRSRPRVLLKTIVGVKPIVFVGDIQLHHVPVKKRCHLQLHHVPLIKSGGQLCGHPRSNISHFKDSCEWCTSTTQHLLKRLKFKKIMMNC</sequence>
<dbReference type="AlphaFoldDB" id="A0A251S8G8"/>
<dbReference type="InParanoid" id="A0A251S8G8"/>
<evidence type="ECO:0000313" key="3">
    <source>
        <dbReference type="Proteomes" id="UP000215914"/>
    </source>
</evidence>
<gene>
    <name evidence="2" type="ORF">HannXRQ_Chr15g0478731</name>
    <name evidence="1" type="ORF">HanXRQr2_Chr15g0691491</name>
</gene>
<name>A0A251S8G8_HELAN</name>
<evidence type="ECO:0000313" key="1">
    <source>
        <dbReference type="EMBL" id="KAF5764389.1"/>
    </source>
</evidence>
<keyword evidence="3" id="KW-1185">Reference proteome</keyword>